<dbReference type="Ensembl" id="ENSEBUT00000013990.1">
    <property type="protein sequence ID" value="ENSEBUP00000013414.1"/>
    <property type="gene ID" value="ENSEBUG00000008471.1"/>
</dbReference>
<accession>A0A8C4QCS7</accession>
<sequence length="357" mass="39971">MDMHIALNHLFILLTHPLRLMRSLLHMARLQFNTLHSTGLAGSEESDAMTAVESLVKRVHGVAWADQDTVSPRTTSSESPLPRFSLVQFLTFPRSKLPHQQASSNLETRTETFTRLKRDLPVGMNTVPSVQKKCTTPFTKAPFVGHKRQISGLSPNYSPAVKRAKRQVLQDPQSPGHQRFPFYPCDNISHALDGVFPLPEEEIPCGIAPLNSTFTHDTEFASATFHEGGQLDDAQGMKENLKMPSQGDGSFKSWPRYHSFATSTQGKCKASMNRASVSRESRVQMLSNGPPVNRLEKIRHFSAVSKATAHRVRTSQNEPKSRPAIRRLRYVAAIPSLHNLSTPKRNIVEAQKCRKTY</sequence>
<proteinExistence type="predicted"/>
<protein>
    <submittedName>
        <fullName evidence="3">Uncharacterized protein</fullName>
    </submittedName>
</protein>
<feature type="signal peptide" evidence="2">
    <location>
        <begin position="1"/>
        <end position="17"/>
    </location>
</feature>
<feature type="chain" id="PRO_5034827682" evidence="2">
    <location>
        <begin position="18"/>
        <end position="357"/>
    </location>
</feature>
<feature type="region of interest" description="Disordered" evidence="1">
    <location>
        <begin position="271"/>
        <end position="290"/>
    </location>
</feature>
<evidence type="ECO:0000313" key="4">
    <source>
        <dbReference type="Proteomes" id="UP000694388"/>
    </source>
</evidence>
<organism evidence="3 4">
    <name type="scientific">Eptatretus burgeri</name>
    <name type="common">Inshore hagfish</name>
    <dbReference type="NCBI Taxonomy" id="7764"/>
    <lineage>
        <taxon>Eukaryota</taxon>
        <taxon>Metazoa</taxon>
        <taxon>Chordata</taxon>
        <taxon>Craniata</taxon>
        <taxon>Vertebrata</taxon>
        <taxon>Cyclostomata</taxon>
        <taxon>Myxini</taxon>
        <taxon>Myxiniformes</taxon>
        <taxon>Myxinidae</taxon>
        <taxon>Eptatretinae</taxon>
        <taxon>Eptatretus</taxon>
    </lineage>
</organism>
<dbReference type="AlphaFoldDB" id="A0A8C4QCS7"/>
<evidence type="ECO:0000313" key="3">
    <source>
        <dbReference type="Ensembl" id="ENSEBUP00000013414.1"/>
    </source>
</evidence>
<evidence type="ECO:0000256" key="2">
    <source>
        <dbReference type="SAM" id="SignalP"/>
    </source>
</evidence>
<evidence type="ECO:0000256" key="1">
    <source>
        <dbReference type="SAM" id="MobiDB-lite"/>
    </source>
</evidence>
<reference evidence="3" key="2">
    <citation type="submission" date="2025-09" db="UniProtKB">
        <authorList>
            <consortium name="Ensembl"/>
        </authorList>
    </citation>
    <scope>IDENTIFICATION</scope>
</reference>
<name>A0A8C4QCS7_EPTBU</name>
<keyword evidence="2" id="KW-0732">Signal</keyword>
<keyword evidence="4" id="KW-1185">Reference proteome</keyword>
<reference evidence="3" key="1">
    <citation type="submission" date="2025-08" db="UniProtKB">
        <authorList>
            <consortium name="Ensembl"/>
        </authorList>
    </citation>
    <scope>IDENTIFICATION</scope>
</reference>
<dbReference type="Proteomes" id="UP000694388">
    <property type="component" value="Unplaced"/>
</dbReference>